<feature type="compositionally biased region" description="Pro residues" evidence="1">
    <location>
        <begin position="188"/>
        <end position="200"/>
    </location>
</feature>
<proteinExistence type="predicted"/>
<organism evidence="2 3">
    <name type="scientific">Puccinia sorghi</name>
    <dbReference type="NCBI Taxonomy" id="27349"/>
    <lineage>
        <taxon>Eukaryota</taxon>
        <taxon>Fungi</taxon>
        <taxon>Dikarya</taxon>
        <taxon>Basidiomycota</taxon>
        <taxon>Pucciniomycotina</taxon>
        <taxon>Pucciniomycetes</taxon>
        <taxon>Pucciniales</taxon>
        <taxon>Pucciniaceae</taxon>
        <taxon>Puccinia</taxon>
    </lineage>
</organism>
<evidence type="ECO:0000313" key="3">
    <source>
        <dbReference type="Proteomes" id="UP000037035"/>
    </source>
</evidence>
<evidence type="ECO:0000256" key="1">
    <source>
        <dbReference type="SAM" id="MobiDB-lite"/>
    </source>
</evidence>
<dbReference type="OrthoDB" id="2504465at2759"/>
<gene>
    <name evidence="2" type="ORF">VP01_594g2</name>
</gene>
<feature type="region of interest" description="Disordered" evidence="1">
    <location>
        <begin position="136"/>
        <end position="235"/>
    </location>
</feature>
<feature type="compositionally biased region" description="Polar residues" evidence="1">
    <location>
        <begin position="459"/>
        <end position="468"/>
    </location>
</feature>
<protein>
    <submittedName>
        <fullName evidence="2">Uncharacterized protein</fullName>
    </submittedName>
</protein>
<dbReference type="STRING" id="27349.A0A0L6UJR2"/>
<name>A0A0L6UJR2_9BASI</name>
<sequence length="652" mass="69838">MVAARLILTEEGKRILGDNTTEHLATCLFRLFSHASCFLRIAKMPKSPSLQEIDSLPYHALQAEAAVSKHSVRRNLGAAKLREALKVLLGTNPDPSTLPQQWFIAAATAGPANPKTTAPAAPRPTKTNARIAAALNKASQNPPAPPANKAPPQRTRRPRAAAPSPDAPSARATQAPHPLPANASLRPHVPPTAAVPPPLPTSRRHVSNTLRPPPPRASASRLSQQQTLADIDDDDRTPRLIKAVLDEGRLRGVLVPPSTYNNHPGGPPPPTGGQALPDAIRQEAHRLGLPTSIINPTNIDFLCYLIRDTLQELNRGHFISCIIRASKKPIRQIPRPLSVSPTNPVQTTHYNNYGLAPSPVNPSVPWPSAPPVKSPPRPPTPGPSRSHPHRAPDASAPVPNPNPQSGVRGPTSSPVRQSPTRAPLSARSNSSRRLVSTPPSGRQDPPAILSPNLPLILSTDGQASTRARSMSDSDEEDPMDGFSDSSEEEVSRRFVEALLSGEQSLPNPSMLATPSQRKRDQVEDDSPETAPNKKAKRAQLPESSSHVAHPPRATNHDVPMATLDSDSSVPSQPAKPMKFFPSAQKAPARPQDTPSPPPSPVGVPSNPTLYGTEHHYGDTTGTRFTELLRGSTTLLPSPFNRKSKATNSKSLR</sequence>
<comment type="caution">
    <text evidence="2">The sequence shown here is derived from an EMBL/GenBank/DDBJ whole genome shotgun (WGS) entry which is preliminary data.</text>
</comment>
<dbReference type="Proteomes" id="UP000037035">
    <property type="component" value="Unassembled WGS sequence"/>
</dbReference>
<feature type="compositionally biased region" description="Pro residues" evidence="1">
    <location>
        <begin position="359"/>
        <end position="382"/>
    </location>
</feature>
<feature type="compositionally biased region" description="Polar residues" evidence="1">
    <location>
        <begin position="501"/>
        <end position="515"/>
    </location>
</feature>
<feature type="compositionally biased region" description="Polar residues" evidence="1">
    <location>
        <begin position="339"/>
        <end position="351"/>
    </location>
</feature>
<accession>A0A0L6UJR2</accession>
<dbReference type="AlphaFoldDB" id="A0A0L6UJR2"/>
<reference evidence="2 3" key="1">
    <citation type="submission" date="2015-08" db="EMBL/GenBank/DDBJ databases">
        <title>Next Generation Sequencing and Analysis of the Genome of Puccinia sorghi L Schw, the Causal Agent of Maize Common Rust.</title>
        <authorList>
            <person name="Rochi L."/>
            <person name="Burguener G."/>
            <person name="Darino M."/>
            <person name="Turjanski A."/>
            <person name="Kreff E."/>
            <person name="Dieguez M.J."/>
            <person name="Sacco F."/>
        </authorList>
    </citation>
    <scope>NUCLEOTIDE SEQUENCE [LARGE SCALE GENOMIC DNA]</scope>
    <source>
        <strain evidence="2 3">RO10H11247</strain>
    </source>
</reference>
<feature type="region of interest" description="Disordered" evidence="1">
    <location>
        <begin position="632"/>
        <end position="652"/>
    </location>
</feature>
<dbReference type="EMBL" id="LAVV01011218">
    <property type="protein sequence ID" value="KNZ48045.1"/>
    <property type="molecule type" value="Genomic_DNA"/>
</dbReference>
<evidence type="ECO:0000313" key="2">
    <source>
        <dbReference type="EMBL" id="KNZ48045.1"/>
    </source>
</evidence>
<feature type="region of interest" description="Disordered" evidence="1">
    <location>
        <begin position="334"/>
        <end position="620"/>
    </location>
</feature>
<feature type="compositionally biased region" description="Polar residues" evidence="1">
    <location>
        <begin position="410"/>
        <end position="440"/>
    </location>
</feature>
<feature type="compositionally biased region" description="Low complexity" evidence="1">
    <location>
        <begin position="160"/>
        <end position="173"/>
    </location>
</feature>
<keyword evidence="3" id="KW-1185">Reference proteome</keyword>
<dbReference type="VEuPathDB" id="FungiDB:VP01_594g2"/>